<name>A0A2W4WCX7_9CYAN</name>
<comment type="caution">
    <text evidence="1">The sequence shown here is derived from an EMBL/GenBank/DDBJ whole genome shotgun (WGS) entry which is preliminary data.</text>
</comment>
<proteinExistence type="predicted"/>
<organism evidence="1 2">
    <name type="scientific">Shackletoniella antarctica</name>
    <dbReference type="NCBI Taxonomy" id="268115"/>
    <lineage>
        <taxon>Bacteria</taxon>
        <taxon>Bacillati</taxon>
        <taxon>Cyanobacteriota</taxon>
        <taxon>Cyanophyceae</taxon>
        <taxon>Oculatellales</taxon>
        <taxon>Oculatellaceae</taxon>
        <taxon>Shackletoniella</taxon>
    </lineage>
</organism>
<dbReference type="EMBL" id="QBMN01000037">
    <property type="protein sequence ID" value="PZO42953.1"/>
    <property type="molecule type" value="Genomic_DNA"/>
</dbReference>
<dbReference type="AlphaFoldDB" id="A0A2W4WCX7"/>
<dbReference type="InterPro" id="IPR011518">
    <property type="entry name" value="Transposase_36"/>
</dbReference>
<reference evidence="2" key="1">
    <citation type="submission" date="2018-04" db="EMBL/GenBank/DDBJ databases">
        <authorList>
            <person name="Cornet L."/>
        </authorList>
    </citation>
    <scope>NUCLEOTIDE SEQUENCE [LARGE SCALE GENOMIC DNA]</scope>
</reference>
<evidence type="ECO:0000313" key="2">
    <source>
        <dbReference type="Proteomes" id="UP000249081"/>
    </source>
</evidence>
<gene>
    <name evidence="1" type="ORF">DCF17_07200</name>
</gene>
<accession>A0A2W4WCX7</accession>
<protein>
    <submittedName>
        <fullName evidence="1">Transposase</fullName>
    </submittedName>
</protein>
<sequence>MPGELSEALSASQIADLRLAARSLTGAARRAFQAEMTLKYCDGNARLAERVWGWGRHTVALGLAEKRTGIRCVGSQSGFGGNKRWEERHPEAAEALQALAEAHAQQDPSFKSTIAYTRLTAAEAIRYLQAQGVAEAVLPAPSTMAVVLNRFGYRLRPVVKAKPQKTP</sequence>
<evidence type="ECO:0000313" key="1">
    <source>
        <dbReference type="EMBL" id="PZO42953.1"/>
    </source>
</evidence>
<reference evidence="1 2" key="2">
    <citation type="submission" date="2018-06" db="EMBL/GenBank/DDBJ databases">
        <title>Metagenomic assembly of (sub)arctic Cyanobacteria and their associated microbiome from non-axenic cultures.</title>
        <authorList>
            <person name="Baurain D."/>
        </authorList>
    </citation>
    <scope>NUCLEOTIDE SEQUENCE [LARGE SCALE GENOMIC DNA]</scope>
    <source>
        <strain evidence="1">ULC041bin1</strain>
    </source>
</reference>
<dbReference type="Pfam" id="PF07592">
    <property type="entry name" value="DDE_Tnp_ISAZ013"/>
    <property type="match status" value="1"/>
</dbReference>
<dbReference type="Proteomes" id="UP000249081">
    <property type="component" value="Unassembled WGS sequence"/>
</dbReference>